<reference evidence="2 3" key="1">
    <citation type="journal article" date="2010" name="Stand. Genomic Sci.">
        <title>Complete genome sequence of Denitrovibrio acetiphilus type strain (N2460).</title>
        <authorList>
            <person name="Kiss H."/>
            <person name="Lang E."/>
            <person name="Lapidus A."/>
            <person name="Copeland A."/>
            <person name="Nolan M."/>
            <person name="Glavina Del Rio T."/>
            <person name="Chen F."/>
            <person name="Lucas S."/>
            <person name="Tice H."/>
            <person name="Cheng J.F."/>
            <person name="Han C."/>
            <person name="Goodwin L."/>
            <person name="Pitluck S."/>
            <person name="Liolios K."/>
            <person name="Pati A."/>
            <person name="Ivanova N."/>
            <person name="Mavromatis K."/>
            <person name="Chen A."/>
            <person name="Palaniappan K."/>
            <person name="Land M."/>
            <person name="Hauser L."/>
            <person name="Chang Y.J."/>
            <person name="Jeffries C.D."/>
            <person name="Detter J.C."/>
            <person name="Brettin T."/>
            <person name="Spring S."/>
            <person name="Rohde M."/>
            <person name="Goker M."/>
            <person name="Woyke T."/>
            <person name="Bristow J."/>
            <person name="Eisen J.A."/>
            <person name="Markowitz V."/>
            <person name="Hugenholtz P."/>
            <person name="Kyrpides N.C."/>
            <person name="Klenk H.P."/>
        </authorList>
    </citation>
    <scope>NUCLEOTIDE SEQUENCE [LARGE SCALE GENOMIC DNA]</scope>
    <source>
        <strain evidence="3">DSM 12809 / NBRC 114555 / N2460</strain>
    </source>
</reference>
<protein>
    <submittedName>
        <fullName evidence="2">Radical SAM domain protein</fullName>
    </submittedName>
</protein>
<dbReference type="eggNOG" id="COG5011">
    <property type="taxonomic scope" value="Bacteria"/>
</dbReference>
<dbReference type="InterPro" id="IPR007197">
    <property type="entry name" value="rSAM"/>
</dbReference>
<dbReference type="PaxDb" id="522772-Dacet_1269"/>
<dbReference type="InterPro" id="IPR018768">
    <property type="entry name" value="DUF2344"/>
</dbReference>
<sequence>MKDYKRLLEVSKPARYINGEINSFHKTHEGRTTFCLVFPDIYEVGISHIGYKMLYERLNRLDTVACERFFTPWVDAIDKFGSEMFVSLESSTNLRSFDIVGFSIQYELSYTNMLLTLQQSNIPLRSKDRTEDDPIILAGGPCVVNPMPIAPFMDVFFVGESEITLPEAVDRLHQMKNEGAGRRELLEYLNSLPYTYVPEIDPDKHVVRSIYTGFSQDTTIEKLIVPTIPAVQDRVAVEISRGCTRGCRFCQAGVIYRPNRERSVDNIACDALTQLSNTGYLETSLLSLSASDYSRLEELLVTMVKLTSSRKVSLSLPSIRADRIKEFMFRELSKVRKSGFTIAPEAGSQRMRDAINKGLTEESILNAVEKASDAGWNGAKLYFMIGLPGETMEDVLAIAELARKAKMLRKGRFNIKVSVSNFVPKSHTPYQWFGQNSGDDFFNKKKELKEVMKKYKIPCSFHGIRASVLEGVFSRGSVELADVIEEALLNGARYDAWSEHFSYDIWEAALSKFGYKDADFAERIFGKDEKLPWDNIDVGVRKEFLWREYERSEQLIATHDCTNGNCSECGVCDFETVKNEFSLPASINTDTAPAESDVFERYALVFSKVDRMSLLSAIETQRLFTHVLTLADIGLKFSAGFNPQPKLSYVQAASSGLEGYNEVVLFESAPIEDINKLLEKINSFMPPGVNVRSINKFTIHPKKFDTYIRLTFREDLFSLFRDKYLKGEAFYKKLNKKGDEKVLNAASFVVSLGDKDVVLKTETTGNFNCYEFFESLGYHRADINMKRLNTFLLERV</sequence>
<dbReference type="eggNOG" id="COG1032">
    <property type="taxonomic scope" value="Bacteria"/>
</dbReference>
<dbReference type="EMBL" id="CP001968">
    <property type="protein sequence ID" value="ADD68041.1"/>
    <property type="molecule type" value="Genomic_DNA"/>
</dbReference>
<evidence type="ECO:0000313" key="3">
    <source>
        <dbReference type="Proteomes" id="UP000002012"/>
    </source>
</evidence>
<dbReference type="Proteomes" id="UP000002012">
    <property type="component" value="Chromosome"/>
</dbReference>
<dbReference type="SFLD" id="SFLDS00029">
    <property type="entry name" value="Radical_SAM"/>
    <property type="match status" value="1"/>
</dbReference>
<dbReference type="SMART" id="SM00729">
    <property type="entry name" value="Elp3"/>
    <property type="match status" value="1"/>
</dbReference>
<dbReference type="STRING" id="522772.Dacet_1269"/>
<dbReference type="PROSITE" id="PS51918">
    <property type="entry name" value="RADICAL_SAM"/>
    <property type="match status" value="1"/>
</dbReference>
<evidence type="ECO:0000259" key="1">
    <source>
        <dbReference type="PROSITE" id="PS51918"/>
    </source>
</evidence>
<dbReference type="Pfam" id="PF04055">
    <property type="entry name" value="Radical_SAM"/>
    <property type="match status" value="1"/>
</dbReference>
<accession>D4H7P2</accession>
<dbReference type="KEGG" id="dap:Dacet_1269"/>
<feature type="domain" description="Radical SAM core" evidence="1">
    <location>
        <begin position="229"/>
        <end position="458"/>
    </location>
</feature>
<dbReference type="CDD" id="cd01335">
    <property type="entry name" value="Radical_SAM"/>
    <property type="match status" value="1"/>
</dbReference>
<evidence type="ECO:0000313" key="2">
    <source>
        <dbReference type="EMBL" id="ADD68041.1"/>
    </source>
</evidence>
<dbReference type="GO" id="GO:0051536">
    <property type="term" value="F:iron-sulfur cluster binding"/>
    <property type="evidence" value="ECO:0007669"/>
    <property type="project" value="InterPro"/>
</dbReference>
<gene>
    <name evidence="2" type="ordered locus">Dacet_1269</name>
</gene>
<dbReference type="InterPro" id="IPR023404">
    <property type="entry name" value="rSAM_horseshoe"/>
</dbReference>
<dbReference type="InterPro" id="IPR023862">
    <property type="entry name" value="CHP03960_rSAM"/>
</dbReference>
<dbReference type="HOGENOM" id="CLU_011543_1_0_0"/>
<dbReference type="InterPro" id="IPR045784">
    <property type="entry name" value="Radical_SAM_N2"/>
</dbReference>
<dbReference type="Pfam" id="PF10105">
    <property type="entry name" value="DUF2344"/>
    <property type="match status" value="1"/>
</dbReference>
<dbReference type="InterPro" id="IPR058240">
    <property type="entry name" value="rSAM_sf"/>
</dbReference>
<dbReference type="CDD" id="cd02065">
    <property type="entry name" value="B12-binding_like"/>
    <property type="match status" value="1"/>
</dbReference>
<dbReference type="AlphaFoldDB" id="D4H7P2"/>
<dbReference type="NCBIfam" id="TIGR03960">
    <property type="entry name" value="rSAM_fuse_unch"/>
    <property type="match status" value="1"/>
</dbReference>
<dbReference type="OrthoDB" id="9806827at2"/>
<name>D4H7P2_DENA2</name>
<dbReference type="RefSeq" id="WP_013010563.1">
    <property type="nucleotide sequence ID" value="NC_013943.1"/>
</dbReference>
<dbReference type="GO" id="GO:0003824">
    <property type="term" value="F:catalytic activity"/>
    <property type="evidence" value="ECO:0007669"/>
    <property type="project" value="InterPro"/>
</dbReference>
<proteinExistence type="predicted"/>
<dbReference type="PANTHER" id="PTHR42731:SF1">
    <property type="entry name" value="RADICAL SAM DOMAIN PROTEIN"/>
    <property type="match status" value="1"/>
</dbReference>
<dbReference type="NCBIfam" id="TIGR03936">
    <property type="entry name" value="sam_1_link_chp"/>
    <property type="match status" value="1"/>
</dbReference>
<organism evidence="2 3">
    <name type="scientific">Denitrovibrio acetiphilus (strain DSM 12809 / NBRC 114555 / N2460)</name>
    <dbReference type="NCBI Taxonomy" id="522772"/>
    <lineage>
        <taxon>Bacteria</taxon>
        <taxon>Pseudomonadati</taxon>
        <taxon>Deferribacterota</taxon>
        <taxon>Deferribacteres</taxon>
        <taxon>Deferribacterales</taxon>
        <taxon>Geovibrionaceae</taxon>
        <taxon>Denitrovibrio</taxon>
    </lineage>
</organism>
<dbReference type="InParanoid" id="D4H7P2"/>
<dbReference type="Gene3D" id="3.80.30.20">
    <property type="entry name" value="tm_1862 like domain"/>
    <property type="match status" value="1"/>
</dbReference>
<keyword evidence="3" id="KW-1185">Reference proteome</keyword>
<dbReference type="SFLD" id="SFLDG01082">
    <property type="entry name" value="B12-binding_domain_containing"/>
    <property type="match status" value="1"/>
</dbReference>
<dbReference type="PANTHER" id="PTHR42731">
    <property type="entry name" value="SLL1084 PROTEIN"/>
    <property type="match status" value="1"/>
</dbReference>
<dbReference type="Pfam" id="PF19864">
    <property type="entry name" value="Radical_SAM_N2"/>
    <property type="match status" value="1"/>
</dbReference>
<dbReference type="SUPFAM" id="SSF102114">
    <property type="entry name" value="Radical SAM enzymes"/>
    <property type="match status" value="1"/>
</dbReference>
<dbReference type="InterPro" id="IPR006638">
    <property type="entry name" value="Elp3/MiaA/NifB-like_rSAM"/>
</dbReference>